<feature type="domain" description="F-box" evidence="1">
    <location>
        <begin position="23"/>
        <end position="68"/>
    </location>
</feature>
<dbReference type="PANTHER" id="PTHR34223">
    <property type="entry name" value="OS11G0201299 PROTEIN"/>
    <property type="match status" value="1"/>
</dbReference>
<dbReference type="AlphaFoldDB" id="A0A835BIZ1"/>
<dbReference type="Gene3D" id="1.20.1280.50">
    <property type="match status" value="1"/>
</dbReference>
<dbReference type="InterPro" id="IPR036047">
    <property type="entry name" value="F-box-like_dom_sf"/>
</dbReference>
<evidence type="ECO:0000259" key="1">
    <source>
        <dbReference type="PROSITE" id="PS50181"/>
    </source>
</evidence>
<gene>
    <name evidence="2" type="ORF">HU200_040880</name>
</gene>
<dbReference type="OrthoDB" id="644676at2759"/>
<comment type="caution">
    <text evidence="2">The sequence shown here is derived from an EMBL/GenBank/DDBJ whole genome shotgun (WGS) entry which is preliminary data.</text>
</comment>
<dbReference type="Pfam" id="PF00646">
    <property type="entry name" value="F-box"/>
    <property type="match status" value="1"/>
</dbReference>
<dbReference type="InterPro" id="IPR053781">
    <property type="entry name" value="F-box_AtFBL13-like"/>
</dbReference>
<dbReference type="SUPFAM" id="SSF81383">
    <property type="entry name" value="F-box domain"/>
    <property type="match status" value="1"/>
</dbReference>
<protein>
    <recommendedName>
        <fullName evidence="1">F-box domain-containing protein</fullName>
    </recommendedName>
</protein>
<dbReference type="SMART" id="SM00256">
    <property type="entry name" value="FBOX"/>
    <property type="match status" value="1"/>
</dbReference>
<dbReference type="CDD" id="cd22160">
    <property type="entry name" value="F-box_AtFBL13-like"/>
    <property type="match status" value="1"/>
</dbReference>
<accession>A0A835BIZ1</accession>
<proteinExistence type="predicted"/>
<dbReference type="InterPro" id="IPR053197">
    <property type="entry name" value="F-box_SCFL_complex_component"/>
</dbReference>
<dbReference type="PANTHER" id="PTHR34223:SF70">
    <property type="entry name" value="F-BOX DOMAIN-CONTAINING PROTEIN"/>
    <property type="match status" value="1"/>
</dbReference>
<evidence type="ECO:0000313" key="3">
    <source>
        <dbReference type="Proteomes" id="UP000636709"/>
    </source>
</evidence>
<sequence length="246" mass="28252">MKGVAKMQPETTKKPADGLTSPADWLSALPDALLHAILSFLPAPQVVRTCLLSQRWRHLWRSSPYIKINEQDFGISLRPQMTHASLDEKWARFEDFAANLLLFHDNTSSLDEFLVCAQIQSYDLAFKLPPMASSNGIVLAKMDSLVEAMIEIAENETLSQNAQRGLLGSLYLTWILYCQKFISAPDYEWEIERKNITLQRGRGTLHCRQLKLIEVLYEHDHDHQLIELLWWFGRSVPDAIINLTKF</sequence>
<dbReference type="PROSITE" id="PS50181">
    <property type="entry name" value="FBOX"/>
    <property type="match status" value="1"/>
</dbReference>
<evidence type="ECO:0000313" key="2">
    <source>
        <dbReference type="EMBL" id="KAF8690519.1"/>
    </source>
</evidence>
<organism evidence="2 3">
    <name type="scientific">Digitaria exilis</name>
    <dbReference type="NCBI Taxonomy" id="1010633"/>
    <lineage>
        <taxon>Eukaryota</taxon>
        <taxon>Viridiplantae</taxon>
        <taxon>Streptophyta</taxon>
        <taxon>Embryophyta</taxon>
        <taxon>Tracheophyta</taxon>
        <taxon>Spermatophyta</taxon>
        <taxon>Magnoliopsida</taxon>
        <taxon>Liliopsida</taxon>
        <taxon>Poales</taxon>
        <taxon>Poaceae</taxon>
        <taxon>PACMAD clade</taxon>
        <taxon>Panicoideae</taxon>
        <taxon>Panicodae</taxon>
        <taxon>Paniceae</taxon>
        <taxon>Anthephorinae</taxon>
        <taxon>Digitaria</taxon>
    </lineage>
</organism>
<keyword evidence="3" id="KW-1185">Reference proteome</keyword>
<name>A0A835BIZ1_9POAL</name>
<dbReference type="Proteomes" id="UP000636709">
    <property type="component" value="Unassembled WGS sequence"/>
</dbReference>
<reference evidence="2" key="1">
    <citation type="submission" date="2020-07" db="EMBL/GenBank/DDBJ databases">
        <title>Genome sequence and genetic diversity analysis of an under-domesticated orphan crop, white fonio (Digitaria exilis).</title>
        <authorList>
            <person name="Bennetzen J.L."/>
            <person name="Chen S."/>
            <person name="Ma X."/>
            <person name="Wang X."/>
            <person name="Yssel A.E.J."/>
            <person name="Chaluvadi S.R."/>
            <person name="Johnson M."/>
            <person name="Gangashetty P."/>
            <person name="Hamidou F."/>
            <person name="Sanogo M.D."/>
            <person name="Zwaenepoel A."/>
            <person name="Wallace J."/>
            <person name="Van De Peer Y."/>
            <person name="Van Deynze A."/>
        </authorList>
    </citation>
    <scope>NUCLEOTIDE SEQUENCE</scope>
    <source>
        <tissue evidence="2">Leaves</tissue>
    </source>
</reference>
<dbReference type="EMBL" id="JACEFO010001972">
    <property type="protein sequence ID" value="KAF8690519.1"/>
    <property type="molecule type" value="Genomic_DNA"/>
</dbReference>
<dbReference type="InterPro" id="IPR001810">
    <property type="entry name" value="F-box_dom"/>
</dbReference>